<dbReference type="InterPro" id="IPR029032">
    <property type="entry name" value="AhpD-like"/>
</dbReference>
<dbReference type="Pfam" id="PF02627">
    <property type="entry name" value="CMD"/>
    <property type="match status" value="1"/>
</dbReference>
<dbReference type="KEGG" id="epl:P4G45_10530"/>
<proteinExistence type="predicted"/>
<reference evidence="3" key="1">
    <citation type="submission" date="2023-03" db="EMBL/GenBank/DDBJ databases">
        <title>Edaphobacter sp.</title>
        <authorList>
            <person name="Huber K.J."/>
            <person name="Papendorf J."/>
            <person name="Pilke C."/>
            <person name="Bunk B."/>
            <person name="Sproeer C."/>
            <person name="Pester M."/>
        </authorList>
    </citation>
    <scope>NUCLEOTIDE SEQUENCE</scope>
    <source>
        <strain evidence="2">DSM 109919</strain>
        <strain evidence="3">DSM 109920</strain>
    </source>
</reference>
<dbReference type="NCBIfam" id="TIGR01926">
    <property type="entry name" value="peroxid_rel"/>
    <property type="match status" value="1"/>
</dbReference>
<accession>A0AAU7CV48</accession>
<dbReference type="InterPro" id="IPR004675">
    <property type="entry name" value="AhpD_core"/>
</dbReference>
<dbReference type="InterPro" id="IPR003779">
    <property type="entry name" value="CMD-like"/>
</dbReference>
<dbReference type="PANTHER" id="PTHR35446">
    <property type="entry name" value="SI:CH211-175M2.5"/>
    <property type="match status" value="1"/>
</dbReference>
<dbReference type="EMBL" id="CP121195">
    <property type="protein sequence ID" value="XBH12138.1"/>
    <property type="molecule type" value="Genomic_DNA"/>
</dbReference>
<dbReference type="AlphaFoldDB" id="A0AAU7D4J3"/>
<dbReference type="SUPFAM" id="SSF69118">
    <property type="entry name" value="AhpD-like"/>
    <property type="match status" value="1"/>
</dbReference>
<protein>
    <submittedName>
        <fullName evidence="3">Peroxidase-related enzyme</fullName>
    </submittedName>
</protein>
<organism evidence="3">
    <name type="scientific">Edaphobacter paludis</name>
    <dbReference type="NCBI Taxonomy" id="3035702"/>
    <lineage>
        <taxon>Bacteria</taxon>
        <taxon>Pseudomonadati</taxon>
        <taxon>Acidobacteriota</taxon>
        <taxon>Terriglobia</taxon>
        <taxon>Terriglobales</taxon>
        <taxon>Acidobacteriaceae</taxon>
        <taxon>Edaphobacter</taxon>
    </lineage>
</organism>
<keyword evidence="3" id="KW-0560">Oxidoreductase</keyword>
<gene>
    <name evidence="2" type="ORF">P4G45_10530</name>
    <name evidence="3" type="ORF">P8936_10500</name>
</gene>
<dbReference type="InterPro" id="IPR010195">
    <property type="entry name" value="Uncharacterised_peroxidase-rel"/>
</dbReference>
<accession>A0AAU7D4J3</accession>
<dbReference type="GO" id="GO:0051920">
    <property type="term" value="F:peroxiredoxin activity"/>
    <property type="evidence" value="ECO:0007669"/>
    <property type="project" value="InterPro"/>
</dbReference>
<feature type="domain" description="Carboxymuconolactone decarboxylase-like" evidence="1">
    <location>
        <begin position="58"/>
        <end position="118"/>
    </location>
</feature>
<evidence type="ECO:0000313" key="2">
    <source>
        <dbReference type="EMBL" id="XBH08928.1"/>
    </source>
</evidence>
<evidence type="ECO:0000313" key="3">
    <source>
        <dbReference type="EMBL" id="XBH12138.1"/>
    </source>
</evidence>
<dbReference type="Gene3D" id="1.20.1290.10">
    <property type="entry name" value="AhpD-like"/>
    <property type="match status" value="1"/>
</dbReference>
<evidence type="ECO:0000259" key="1">
    <source>
        <dbReference type="Pfam" id="PF02627"/>
    </source>
</evidence>
<name>A0AAU7D4J3_9BACT</name>
<dbReference type="EMBL" id="CP121194">
    <property type="protein sequence ID" value="XBH08928.1"/>
    <property type="molecule type" value="Genomic_DNA"/>
</dbReference>
<sequence length="210" mass="23076">MSTLETALADIPYQSAPTLAVVEEDVATGAVARVYADYRTRFGREHVPGILKCFATHPPLLEQMLAIASDLLFVEGHLPRRTKEMIATYVSALNACPYCLDSHASFLHQQGGSERLLLALFTGDLTSPSLTVNERGLLNFVAKVTDESYKISRADIASLQDAGWREPQIAETVHITALFSCFNRVANTFGLASQQLFDVDLSQARTEENL</sequence>
<dbReference type="NCBIfam" id="TIGR00778">
    <property type="entry name" value="ahpD_dom"/>
    <property type="match status" value="1"/>
</dbReference>
<dbReference type="PANTHER" id="PTHR35446:SF2">
    <property type="entry name" value="CARBOXYMUCONOLACTONE DECARBOXYLASE-LIKE DOMAIN-CONTAINING PROTEIN"/>
    <property type="match status" value="1"/>
</dbReference>
<dbReference type="RefSeq" id="WP_348266438.1">
    <property type="nucleotide sequence ID" value="NZ_CP121194.1"/>
</dbReference>
<keyword evidence="3" id="KW-0575">Peroxidase</keyword>